<name>A0A017T4A0_9BACT</name>
<proteinExistence type="predicted"/>
<sequence>MIFFSGAGVDTLLVFSDCLFILRRVTIGVRVIGSHLHHAG</sequence>
<gene>
    <name evidence="1" type="ORF">CAP_5106</name>
</gene>
<dbReference type="EMBL" id="ASRX01000041">
    <property type="protein sequence ID" value="EYF03842.1"/>
    <property type="molecule type" value="Genomic_DNA"/>
</dbReference>
<dbReference type="AlphaFoldDB" id="A0A017T4A0"/>
<reference evidence="1 2" key="1">
    <citation type="submission" date="2013-05" db="EMBL/GenBank/DDBJ databases">
        <title>Genome assembly of Chondromyces apiculatus DSM 436.</title>
        <authorList>
            <person name="Sharma G."/>
            <person name="Khatri I."/>
            <person name="Kaur C."/>
            <person name="Mayilraj S."/>
            <person name="Subramanian S."/>
        </authorList>
    </citation>
    <scope>NUCLEOTIDE SEQUENCE [LARGE SCALE GENOMIC DNA]</scope>
    <source>
        <strain evidence="1 2">DSM 436</strain>
    </source>
</reference>
<dbReference type="Proteomes" id="UP000019678">
    <property type="component" value="Unassembled WGS sequence"/>
</dbReference>
<evidence type="ECO:0000313" key="2">
    <source>
        <dbReference type="Proteomes" id="UP000019678"/>
    </source>
</evidence>
<accession>A0A017T4A0</accession>
<keyword evidence="2" id="KW-1185">Reference proteome</keyword>
<protein>
    <submittedName>
        <fullName evidence="1">Uncharacterized protein</fullName>
    </submittedName>
</protein>
<evidence type="ECO:0000313" key="1">
    <source>
        <dbReference type="EMBL" id="EYF03842.1"/>
    </source>
</evidence>
<organism evidence="1 2">
    <name type="scientific">Chondromyces apiculatus DSM 436</name>
    <dbReference type="NCBI Taxonomy" id="1192034"/>
    <lineage>
        <taxon>Bacteria</taxon>
        <taxon>Pseudomonadati</taxon>
        <taxon>Myxococcota</taxon>
        <taxon>Polyangia</taxon>
        <taxon>Polyangiales</taxon>
        <taxon>Polyangiaceae</taxon>
        <taxon>Chondromyces</taxon>
    </lineage>
</organism>
<comment type="caution">
    <text evidence="1">The sequence shown here is derived from an EMBL/GenBank/DDBJ whole genome shotgun (WGS) entry which is preliminary data.</text>
</comment>